<dbReference type="PANTHER" id="PTHR46411">
    <property type="entry name" value="FAMILY ATPASE, PUTATIVE-RELATED"/>
    <property type="match status" value="1"/>
</dbReference>
<dbReference type="PANTHER" id="PTHR46411:SF3">
    <property type="entry name" value="AAA+ ATPASE DOMAIN-CONTAINING PROTEIN"/>
    <property type="match status" value="1"/>
</dbReference>
<sequence>MLNKHEISYKHLWYIFPNTQFFAIIGEIIDSNILAMNSTKNWYVDHYVVVPLPKESAIYNELVERGKKFEMLAIGSHYLRYSEKIFSSILKIKEEELSICSPTFFGFSFMAKKWGQFYVDQVDGKNDIITRLVKSEHSGGLDLISGKGGGCIVLLHGPPGVISEYLHRSLYAVSVGELGVTPKELENKLSEILEVASVWNAVI</sequence>
<dbReference type="Proteomes" id="UP000266673">
    <property type="component" value="Unassembled WGS sequence"/>
</dbReference>
<organism evidence="1 2">
    <name type="scientific">Gigaspora rosea</name>
    <dbReference type="NCBI Taxonomy" id="44941"/>
    <lineage>
        <taxon>Eukaryota</taxon>
        <taxon>Fungi</taxon>
        <taxon>Fungi incertae sedis</taxon>
        <taxon>Mucoromycota</taxon>
        <taxon>Glomeromycotina</taxon>
        <taxon>Glomeromycetes</taxon>
        <taxon>Diversisporales</taxon>
        <taxon>Gigasporaceae</taxon>
        <taxon>Gigaspora</taxon>
    </lineage>
</organism>
<reference evidence="1 2" key="1">
    <citation type="submission" date="2018-06" db="EMBL/GenBank/DDBJ databases">
        <title>Comparative genomics reveals the genomic features of Rhizophagus irregularis, R. cerebriforme, R. diaphanum and Gigaspora rosea, and their symbiotic lifestyle signature.</title>
        <authorList>
            <person name="Morin E."/>
            <person name="San Clemente H."/>
            <person name="Chen E.C.H."/>
            <person name="De La Providencia I."/>
            <person name="Hainaut M."/>
            <person name="Kuo A."/>
            <person name="Kohler A."/>
            <person name="Murat C."/>
            <person name="Tang N."/>
            <person name="Roy S."/>
            <person name="Loubradou J."/>
            <person name="Henrissat B."/>
            <person name="Grigoriev I.V."/>
            <person name="Corradi N."/>
            <person name="Roux C."/>
            <person name="Martin F.M."/>
        </authorList>
    </citation>
    <scope>NUCLEOTIDE SEQUENCE [LARGE SCALE GENOMIC DNA]</scope>
    <source>
        <strain evidence="1 2">DAOM 194757</strain>
    </source>
</reference>
<dbReference type="STRING" id="44941.A0A397UVN6"/>
<dbReference type="EMBL" id="QKWP01001118">
    <property type="protein sequence ID" value="RIB11573.1"/>
    <property type="molecule type" value="Genomic_DNA"/>
</dbReference>
<dbReference type="AlphaFoldDB" id="A0A397UVN6"/>
<name>A0A397UVN6_9GLOM</name>
<accession>A0A397UVN6</accession>
<protein>
    <submittedName>
        <fullName evidence="1">Uncharacterized protein</fullName>
    </submittedName>
</protein>
<evidence type="ECO:0000313" key="1">
    <source>
        <dbReference type="EMBL" id="RIB11573.1"/>
    </source>
</evidence>
<proteinExistence type="predicted"/>
<gene>
    <name evidence="1" type="ORF">C2G38_2103265</name>
</gene>
<keyword evidence="2" id="KW-1185">Reference proteome</keyword>
<comment type="caution">
    <text evidence="1">The sequence shown here is derived from an EMBL/GenBank/DDBJ whole genome shotgun (WGS) entry which is preliminary data.</text>
</comment>
<evidence type="ECO:0000313" key="2">
    <source>
        <dbReference type="Proteomes" id="UP000266673"/>
    </source>
</evidence>
<dbReference type="OrthoDB" id="10042665at2759"/>